<dbReference type="Pfam" id="PF06475">
    <property type="entry name" value="Glycolipid_bind"/>
    <property type="match status" value="1"/>
</dbReference>
<accession>A0A533IBE3</accession>
<dbReference type="AlphaFoldDB" id="A0A533IBE3"/>
<protein>
    <recommendedName>
        <fullName evidence="3">Glycolipid-binding domain-containing protein</fullName>
    </recommendedName>
</protein>
<reference evidence="1 2" key="1">
    <citation type="journal article" date="2017" name="Nat. Commun.">
        <title>In situ click chemistry generation of cyclooxygenase-2 inhibitors.</title>
        <authorList>
            <person name="Bhardwaj A."/>
            <person name="Kaur J."/>
            <person name="Wuest M."/>
            <person name="Wuest F."/>
        </authorList>
    </citation>
    <scope>NUCLEOTIDE SEQUENCE [LARGE SCALE GENOMIC DNA]</scope>
    <source>
        <strain evidence="1">S2_012_000_R3_94</strain>
    </source>
</reference>
<gene>
    <name evidence="1" type="ORF">DI616_03000</name>
</gene>
<sequence length="182" mass="20127">MAGDPQILWRRLDVPGHEACRLLHEGDFPGLSGVAVWADPKGPAHLSYLVTCDAGWITRSVRVQGRVGADELSLSIHRHDSGEWRLNGEALAEFHGLQDIDLGFSPATNTLPIRRLRQQGADTADLAAVWLDPSDGKLKRLPQRYRRTGGSWHYSSVGFDAELTVDADGFVTDYPGLWIKED</sequence>
<evidence type="ECO:0008006" key="3">
    <source>
        <dbReference type="Google" id="ProtNLM"/>
    </source>
</evidence>
<proteinExistence type="predicted"/>
<organism evidence="1 2">
    <name type="scientific">Paracoccus denitrificans</name>
    <dbReference type="NCBI Taxonomy" id="266"/>
    <lineage>
        <taxon>Bacteria</taxon>
        <taxon>Pseudomonadati</taxon>
        <taxon>Pseudomonadota</taxon>
        <taxon>Alphaproteobacteria</taxon>
        <taxon>Rhodobacterales</taxon>
        <taxon>Paracoccaceae</taxon>
        <taxon>Paracoccus</taxon>
    </lineage>
</organism>
<evidence type="ECO:0000313" key="1">
    <source>
        <dbReference type="EMBL" id="TKW68091.1"/>
    </source>
</evidence>
<evidence type="ECO:0000313" key="2">
    <source>
        <dbReference type="Proteomes" id="UP000315344"/>
    </source>
</evidence>
<dbReference type="Proteomes" id="UP000315344">
    <property type="component" value="Unassembled WGS sequence"/>
</dbReference>
<dbReference type="SUPFAM" id="SSF159275">
    <property type="entry name" value="PA1994-like"/>
    <property type="match status" value="1"/>
</dbReference>
<dbReference type="InterPro" id="IPR009467">
    <property type="entry name" value="Glycolipid-bd_prot_put"/>
</dbReference>
<name>A0A533IBE3_PARDE</name>
<dbReference type="EMBL" id="VAFL01000002">
    <property type="protein sequence ID" value="TKW68091.1"/>
    <property type="molecule type" value="Genomic_DNA"/>
</dbReference>
<comment type="caution">
    <text evidence="1">The sequence shown here is derived from an EMBL/GenBank/DDBJ whole genome shotgun (WGS) entry which is preliminary data.</text>
</comment>